<dbReference type="Pfam" id="PF10636">
    <property type="entry name" value="hemP"/>
    <property type="match status" value="1"/>
</dbReference>
<dbReference type="RefSeq" id="WP_275685405.1">
    <property type="nucleotide sequence ID" value="NZ_JAJLJH010000014.1"/>
</dbReference>
<dbReference type="Gene3D" id="2.10.70.10">
    <property type="entry name" value="Complement Module, domain 1"/>
    <property type="match status" value="1"/>
</dbReference>
<comment type="caution">
    <text evidence="1">The sequence shown here is derived from an EMBL/GenBank/DDBJ whole genome shotgun (WGS) entry which is preliminary data.</text>
</comment>
<reference evidence="1" key="1">
    <citation type="submission" date="2021-11" db="EMBL/GenBank/DDBJ databases">
        <title>BS-T2-15 a new species belonging to the Comamonadaceae family isolated from the soil of a French oak forest.</title>
        <authorList>
            <person name="Mieszkin S."/>
            <person name="Alain K."/>
        </authorList>
    </citation>
    <scope>NUCLEOTIDE SEQUENCE</scope>
    <source>
        <strain evidence="1">BS-T2-15</strain>
    </source>
</reference>
<proteinExistence type="predicted"/>
<keyword evidence="2" id="KW-1185">Reference proteome</keyword>
<protein>
    <submittedName>
        <fullName evidence="1">Hemin uptake protein HemP</fullName>
    </submittedName>
</protein>
<gene>
    <name evidence="1" type="ORF">LPC04_26845</name>
</gene>
<dbReference type="InterPro" id="IPR019600">
    <property type="entry name" value="Hemin_uptake_protein_HemP"/>
</dbReference>
<sequence length="70" mass="7623">MPTHLDPTPAAAAVPPVLAPLAEAPVRREVARRQLTSEQLFAGLGEIEIQHGDAIYRLRRTSLGKLILTK</sequence>
<accession>A0A9X1YP07</accession>
<dbReference type="Proteomes" id="UP001139353">
    <property type="component" value="Unassembled WGS sequence"/>
</dbReference>
<name>A0A9X1YP07_9BURK</name>
<dbReference type="EMBL" id="JAJLJH010000014">
    <property type="protein sequence ID" value="MCK9689352.1"/>
    <property type="molecule type" value="Genomic_DNA"/>
</dbReference>
<organism evidence="1 2">
    <name type="scientific">Scleromatobacter humisilvae</name>
    <dbReference type="NCBI Taxonomy" id="2897159"/>
    <lineage>
        <taxon>Bacteria</taxon>
        <taxon>Pseudomonadati</taxon>
        <taxon>Pseudomonadota</taxon>
        <taxon>Betaproteobacteria</taxon>
        <taxon>Burkholderiales</taxon>
        <taxon>Sphaerotilaceae</taxon>
        <taxon>Scleromatobacter</taxon>
    </lineage>
</organism>
<evidence type="ECO:0000313" key="2">
    <source>
        <dbReference type="Proteomes" id="UP001139353"/>
    </source>
</evidence>
<dbReference type="AlphaFoldDB" id="A0A9X1YP07"/>
<evidence type="ECO:0000313" key="1">
    <source>
        <dbReference type="EMBL" id="MCK9689352.1"/>
    </source>
</evidence>